<evidence type="ECO:0000313" key="2">
    <source>
        <dbReference type="Proteomes" id="UP000182146"/>
    </source>
</evidence>
<dbReference type="STRING" id="392333.SAMN05660860_02116"/>
<evidence type="ECO:0000313" key="1">
    <source>
        <dbReference type="EMBL" id="SDM21549.1"/>
    </source>
</evidence>
<sequence>MNSDDLSVCLHSDLVPMARRRVRDDAVELIETALGRANEVFTEKLVLPLTLGSGHEWRGVIVSLPAAVEIDMFLRHRLFPLQITTGIGRGELGANLSDGLSRMAGSCLMRSRKGLERARRHRGGTFLFSGDPLLDAGANTIFLLLQTLFETWTEKQLEAYLAYRRYGTEAQAAEAVGITQSALHQRLAAARAKTYELASEQLLWFVGNFPAVYPDPSCAEAS</sequence>
<name>A0A1G9RDZ8_9BACT</name>
<dbReference type="AlphaFoldDB" id="A0A1G9RDZ8"/>
<organism evidence="1 2">
    <name type="scientific">Geoalkalibacter ferrihydriticus</name>
    <dbReference type="NCBI Taxonomy" id="392333"/>
    <lineage>
        <taxon>Bacteria</taxon>
        <taxon>Pseudomonadati</taxon>
        <taxon>Thermodesulfobacteriota</taxon>
        <taxon>Desulfuromonadia</taxon>
        <taxon>Desulfuromonadales</taxon>
        <taxon>Geoalkalibacteraceae</taxon>
        <taxon>Geoalkalibacter</taxon>
    </lineage>
</organism>
<dbReference type="OrthoDB" id="7064118at2"/>
<proteinExistence type="predicted"/>
<gene>
    <name evidence="1" type="ORF">SAMN05660860_02116</name>
</gene>
<evidence type="ECO:0008006" key="3">
    <source>
        <dbReference type="Google" id="ProtNLM"/>
    </source>
</evidence>
<reference evidence="1 2" key="1">
    <citation type="submission" date="2016-10" db="EMBL/GenBank/DDBJ databases">
        <authorList>
            <person name="de Groot N.N."/>
        </authorList>
    </citation>
    <scope>NUCLEOTIDE SEQUENCE [LARGE SCALE GENOMIC DNA]</scope>
    <source>
        <strain evidence="1 2">DSM 17813</strain>
    </source>
</reference>
<accession>A0A1G9RDZ8</accession>
<dbReference type="RefSeq" id="WP_052445814.1">
    <property type="nucleotide sequence ID" value="NZ_FNGU01000004.1"/>
</dbReference>
<dbReference type="Proteomes" id="UP000182146">
    <property type="component" value="Unassembled WGS sequence"/>
</dbReference>
<dbReference type="EMBL" id="FNGU01000004">
    <property type="protein sequence ID" value="SDM21549.1"/>
    <property type="molecule type" value="Genomic_DNA"/>
</dbReference>
<protein>
    <recommendedName>
        <fullName evidence="3">SatD family (SatD)</fullName>
    </recommendedName>
</protein>